<feature type="region of interest" description="Disordered" evidence="1">
    <location>
        <begin position="1"/>
        <end position="23"/>
    </location>
</feature>
<protein>
    <recommendedName>
        <fullName evidence="4">Leucine-rich repeat protein kinase family protein</fullName>
    </recommendedName>
</protein>
<dbReference type="PANTHER" id="PTHR48007:SF47">
    <property type="entry name" value="PROTEIN KINASE DOMAIN-CONTAINING PROTEIN"/>
    <property type="match status" value="1"/>
</dbReference>
<dbReference type="SUPFAM" id="SSF56112">
    <property type="entry name" value="Protein kinase-like (PK-like)"/>
    <property type="match status" value="1"/>
</dbReference>
<evidence type="ECO:0008006" key="4">
    <source>
        <dbReference type="Google" id="ProtNLM"/>
    </source>
</evidence>
<dbReference type="Proteomes" id="UP000585474">
    <property type="component" value="Unassembled WGS sequence"/>
</dbReference>
<comment type="caution">
    <text evidence="2">The sequence shown here is derived from an EMBL/GenBank/DDBJ whole genome shotgun (WGS) entry which is preliminary data.</text>
</comment>
<evidence type="ECO:0000313" key="3">
    <source>
        <dbReference type="Proteomes" id="UP000585474"/>
    </source>
</evidence>
<evidence type="ECO:0000313" key="2">
    <source>
        <dbReference type="EMBL" id="GFS40068.1"/>
    </source>
</evidence>
<dbReference type="InterPro" id="IPR011009">
    <property type="entry name" value="Kinase-like_dom_sf"/>
</dbReference>
<keyword evidence="3" id="KW-1185">Reference proteome</keyword>
<reference evidence="3" key="1">
    <citation type="submission" date="2019-07" db="EMBL/GenBank/DDBJ databases">
        <title>De Novo Assembly of kiwifruit Actinidia rufa.</title>
        <authorList>
            <person name="Sugita-Konishi S."/>
            <person name="Sato K."/>
            <person name="Mori E."/>
            <person name="Abe Y."/>
            <person name="Kisaki G."/>
            <person name="Hamano K."/>
            <person name="Suezawa K."/>
            <person name="Otani M."/>
            <person name="Fukuda T."/>
            <person name="Manabe T."/>
            <person name="Gomi K."/>
            <person name="Tabuchi M."/>
            <person name="Akimitsu K."/>
            <person name="Kataoka I."/>
        </authorList>
    </citation>
    <scope>NUCLEOTIDE SEQUENCE [LARGE SCALE GENOMIC DNA]</scope>
    <source>
        <strain evidence="3">cv. Fuchu</strain>
    </source>
</reference>
<dbReference type="Gene3D" id="1.10.510.10">
    <property type="entry name" value="Transferase(Phosphotransferase) domain 1"/>
    <property type="match status" value="1"/>
</dbReference>
<dbReference type="EMBL" id="BJWL01000339">
    <property type="protein sequence ID" value="GFS40068.1"/>
    <property type="molecule type" value="Genomic_DNA"/>
</dbReference>
<gene>
    <name evidence="2" type="ORF">Acr_00g0066510</name>
</gene>
<name>A0A7J0DQ60_9ERIC</name>
<dbReference type="AlphaFoldDB" id="A0A7J0DQ60"/>
<feature type="compositionally biased region" description="Pro residues" evidence="1">
    <location>
        <begin position="1"/>
        <end position="17"/>
    </location>
</feature>
<dbReference type="PANTHER" id="PTHR48007">
    <property type="entry name" value="LEUCINE-RICH REPEAT RECEPTOR-LIKE PROTEIN KINASE PXC1"/>
    <property type="match status" value="1"/>
</dbReference>
<dbReference type="OrthoDB" id="346907at2759"/>
<accession>A0A7J0DQ60</accession>
<evidence type="ECO:0000256" key="1">
    <source>
        <dbReference type="SAM" id="MobiDB-lite"/>
    </source>
</evidence>
<dbReference type="InterPro" id="IPR046959">
    <property type="entry name" value="PRK1-6/SRF4-like"/>
</dbReference>
<proteinExistence type="predicted"/>
<organism evidence="2 3">
    <name type="scientific">Actinidia rufa</name>
    <dbReference type="NCBI Taxonomy" id="165716"/>
    <lineage>
        <taxon>Eukaryota</taxon>
        <taxon>Viridiplantae</taxon>
        <taxon>Streptophyta</taxon>
        <taxon>Embryophyta</taxon>
        <taxon>Tracheophyta</taxon>
        <taxon>Spermatophyta</taxon>
        <taxon>Magnoliopsida</taxon>
        <taxon>eudicotyledons</taxon>
        <taxon>Gunneridae</taxon>
        <taxon>Pentapetalae</taxon>
        <taxon>asterids</taxon>
        <taxon>Ericales</taxon>
        <taxon>Actinidiaceae</taxon>
        <taxon>Actinidia</taxon>
    </lineage>
</organism>
<sequence length="153" mass="17080">MQPQPSPPYLHPQPPPPTKRHCHPPLRQQTIYWHQPGLPISSSPYTGFISCTSPYHSPESLENLKPDTKWDIYSFGIVLLELLTGRVFSDQELSQWTAGSVVENKDLVLGIADVAIRADVEGREDVILACFKLGLCFFGPAEKAFHERSPSNA</sequence>